<feature type="transmembrane region" description="Helical" evidence="6">
    <location>
        <begin position="364"/>
        <end position="387"/>
    </location>
</feature>
<dbReference type="PANTHER" id="PTHR23507">
    <property type="entry name" value="ZGC:174356"/>
    <property type="match status" value="1"/>
</dbReference>
<dbReference type="InterPro" id="IPR036259">
    <property type="entry name" value="MFS_trans_sf"/>
</dbReference>
<feature type="transmembrane region" description="Helical" evidence="6">
    <location>
        <begin position="18"/>
        <end position="37"/>
    </location>
</feature>
<dbReference type="Pfam" id="PF07690">
    <property type="entry name" value="MFS_1"/>
    <property type="match status" value="1"/>
</dbReference>
<dbReference type="GO" id="GO:0016020">
    <property type="term" value="C:membrane"/>
    <property type="evidence" value="ECO:0007669"/>
    <property type="project" value="UniProtKB-SubCell"/>
</dbReference>
<evidence type="ECO:0000256" key="5">
    <source>
        <dbReference type="SAM" id="MobiDB-lite"/>
    </source>
</evidence>
<keyword evidence="2 6" id="KW-0812">Transmembrane</keyword>
<feature type="transmembrane region" description="Helical" evidence="6">
    <location>
        <begin position="296"/>
        <end position="326"/>
    </location>
</feature>
<keyword evidence="9" id="KW-1185">Reference proteome</keyword>
<dbReference type="Proteomes" id="UP001174909">
    <property type="component" value="Unassembled WGS sequence"/>
</dbReference>
<evidence type="ECO:0000259" key="7">
    <source>
        <dbReference type="PROSITE" id="PS50850"/>
    </source>
</evidence>
<comment type="subcellular location">
    <subcellularLocation>
        <location evidence="1">Membrane</location>
        <topology evidence="1">Multi-pass membrane protein</topology>
    </subcellularLocation>
</comment>
<reference evidence="8" key="1">
    <citation type="submission" date="2023-03" db="EMBL/GenBank/DDBJ databases">
        <authorList>
            <person name="Steffen K."/>
            <person name="Cardenas P."/>
        </authorList>
    </citation>
    <scope>NUCLEOTIDE SEQUENCE</scope>
</reference>
<dbReference type="PROSITE" id="PS50850">
    <property type="entry name" value="MFS"/>
    <property type="match status" value="1"/>
</dbReference>
<dbReference type="Gene3D" id="1.20.1250.20">
    <property type="entry name" value="MFS general substrate transporter like domains"/>
    <property type="match status" value="1"/>
</dbReference>
<proteinExistence type="predicted"/>
<feature type="non-terminal residue" evidence="8">
    <location>
        <position position="449"/>
    </location>
</feature>
<evidence type="ECO:0000256" key="1">
    <source>
        <dbReference type="ARBA" id="ARBA00004141"/>
    </source>
</evidence>
<feature type="region of interest" description="Disordered" evidence="5">
    <location>
        <begin position="180"/>
        <end position="209"/>
    </location>
</feature>
<dbReference type="AlphaFoldDB" id="A0AA35R929"/>
<feature type="transmembrane region" description="Helical" evidence="6">
    <location>
        <begin position="264"/>
        <end position="284"/>
    </location>
</feature>
<evidence type="ECO:0000313" key="8">
    <source>
        <dbReference type="EMBL" id="CAI8007070.1"/>
    </source>
</evidence>
<dbReference type="InterPro" id="IPR020846">
    <property type="entry name" value="MFS_dom"/>
</dbReference>
<evidence type="ECO:0000256" key="2">
    <source>
        <dbReference type="ARBA" id="ARBA00022692"/>
    </source>
</evidence>
<evidence type="ECO:0000256" key="4">
    <source>
        <dbReference type="ARBA" id="ARBA00023136"/>
    </source>
</evidence>
<accession>A0AA35R929</accession>
<keyword evidence="4 6" id="KW-0472">Membrane</keyword>
<evidence type="ECO:0000256" key="6">
    <source>
        <dbReference type="SAM" id="Phobius"/>
    </source>
</evidence>
<feature type="transmembrane region" description="Helical" evidence="6">
    <location>
        <begin position="141"/>
        <end position="165"/>
    </location>
</feature>
<dbReference type="PANTHER" id="PTHR23507:SF1">
    <property type="entry name" value="FI18259P1-RELATED"/>
    <property type="match status" value="1"/>
</dbReference>
<sequence length="449" mass="48380">CGVPSATEQRVQTLASHWLLYVNIASGIPSILVSVLYGAVSDVRGRRLFMVLPALGSILNQMVILLVIHFHPTFPLPFFLLGGLLSGLSGSFPVFNFAAFSYVSDVSADSKRTVQISILESMTFLGATLSFLVGGKWVDNIYFSSPLCCIMALDLFIVVYVIVALPDSLEMVSTRQRPVGSRSSVQDSYSSLDSSLRQQSPRQQYPRRPTARSLLSSSCDLLRSSFGKLLSFMRLLCGSWKLTLLLGMFFVVEINFLGVNDTVVLFALGDPLCWGTGLIGYFLAAKAFMNGVATLLLLPLLSLVGLGDMVLMVVGLVAGGAALHIMGLATHTWMMFIVPVVGAMRGCVVPIIRSMLSRSTPVDMQGVLFSGVSVVEAVCTLLASVIYNSLYPATRSVSPGLVFFLMAGALLIPLGLTLILELNRRGVCRSIGSSRSEEEDPLLGSLSPR</sequence>
<feature type="transmembrane region" description="Helical" evidence="6">
    <location>
        <begin position="49"/>
        <end position="70"/>
    </location>
</feature>
<feature type="transmembrane region" description="Helical" evidence="6">
    <location>
        <begin position="76"/>
        <end position="102"/>
    </location>
</feature>
<comment type="caution">
    <text evidence="8">The sequence shown here is derived from an EMBL/GenBank/DDBJ whole genome shotgun (WGS) entry which is preliminary data.</text>
</comment>
<dbReference type="SUPFAM" id="SSF103473">
    <property type="entry name" value="MFS general substrate transporter"/>
    <property type="match status" value="1"/>
</dbReference>
<feature type="domain" description="Major facilitator superfamily (MFS) profile" evidence="7">
    <location>
        <begin position="1"/>
        <end position="425"/>
    </location>
</feature>
<feature type="transmembrane region" description="Helical" evidence="6">
    <location>
        <begin position="332"/>
        <end position="352"/>
    </location>
</feature>
<dbReference type="InterPro" id="IPR011701">
    <property type="entry name" value="MFS"/>
</dbReference>
<dbReference type="EMBL" id="CASHTH010000744">
    <property type="protein sequence ID" value="CAI8007070.1"/>
    <property type="molecule type" value="Genomic_DNA"/>
</dbReference>
<protein>
    <submittedName>
        <fullName evidence="8">Proton-coupled folate transporter</fullName>
    </submittedName>
</protein>
<feature type="transmembrane region" description="Helical" evidence="6">
    <location>
        <begin position="114"/>
        <end position="135"/>
    </location>
</feature>
<name>A0AA35R929_GEOBA</name>
<gene>
    <name evidence="8" type="ORF">GBAR_LOCUS5029</name>
</gene>
<feature type="transmembrane region" description="Helical" evidence="6">
    <location>
        <begin position="232"/>
        <end position="252"/>
    </location>
</feature>
<organism evidence="8 9">
    <name type="scientific">Geodia barretti</name>
    <name type="common">Barrett's horny sponge</name>
    <dbReference type="NCBI Taxonomy" id="519541"/>
    <lineage>
        <taxon>Eukaryota</taxon>
        <taxon>Metazoa</taxon>
        <taxon>Porifera</taxon>
        <taxon>Demospongiae</taxon>
        <taxon>Heteroscleromorpha</taxon>
        <taxon>Tetractinellida</taxon>
        <taxon>Astrophorina</taxon>
        <taxon>Geodiidae</taxon>
        <taxon>Geodia</taxon>
    </lineage>
</organism>
<feature type="transmembrane region" description="Helical" evidence="6">
    <location>
        <begin position="399"/>
        <end position="420"/>
    </location>
</feature>
<dbReference type="GO" id="GO:0022857">
    <property type="term" value="F:transmembrane transporter activity"/>
    <property type="evidence" value="ECO:0007669"/>
    <property type="project" value="InterPro"/>
</dbReference>
<keyword evidence="3 6" id="KW-1133">Transmembrane helix</keyword>
<feature type="compositionally biased region" description="Low complexity" evidence="5">
    <location>
        <begin position="181"/>
        <end position="209"/>
    </location>
</feature>
<evidence type="ECO:0000256" key="3">
    <source>
        <dbReference type="ARBA" id="ARBA00022989"/>
    </source>
</evidence>
<evidence type="ECO:0000313" key="9">
    <source>
        <dbReference type="Proteomes" id="UP001174909"/>
    </source>
</evidence>